<comment type="caution">
    <text evidence="4">The sequence shown here is derived from an EMBL/GenBank/DDBJ whole genome shotgun (WGS) entry which is preliminary data.</text>
</comment>
<keyword evidence="1" id="KW-0479">Metal-binding</keyword>
<organism evidence="4 5">
    <name type="scientific">Diploscapter pachys</name>
    <dbReference type="NCBI Taxonomy" id="2018661"/>
    <lineage>
        <taxon>Eukaryota</taxon>
        <taxon>Metazoa</taxon>
        <taxon>Ecdysozoa</taxon>
        <taxon>Nematoda</taxon>
        <taxon>Chromadorea</taxon>
        <taxon>Rhabditida</taxon>
        <taxon>Rhabditina</taxon>
        <taxon>Rhabditomorpha</taxon>
        <taxon>Rhabditoidea</taxon>
        <taxon>Rhabditidae</taxon>
        <taxon>Diploscapter</taxon>
    </lineage>
</organism>
<dbReference type="InterPro" id="IPR002048">
    <property type="entry name" value="EF_hand_dom"/>
</dbReference>
<accession>A0A2A2K633</accession>
<keyword evidence="2" id="KW-0677">Repeat</keyword>
<dbReference type="PROSITE" id="PS50222">
    <property type="entry name" value="EF_HAND_2"/>
    <property type="match status" value="1"/>
</dbReference>
<feature type="domain" description="EF-hand" evidence="3">
    <location>
        <begin position="41"/>
        <end position="76"/>
    </location>
</feature>
<dbReference type="Gene3D" id="1.10.238.10">
    <property type="entry name" value="EF-hand"/>
    <property type="match status" value="1"/>
</dbReference>
<evidence type="ECO:0000259" key="3">
    <source>
        <dbReference type="PROSITE" id="PS50222"/>
    </source>
</evidence>
<dbReference type="PANTHER" id="PTHR46819">
    <property type="entry name" value="EF-HAND CALCIUM-BINDING DOMAIN-CONTAINING PROTEIN 7"/>
    <property type="match status" value="1"/>
</dbReference>
<evidence type="ECO:0000256" key="2">
    <source>
        <dbReference type="ARBA" id="ARBA00022737"/>
    </source>
</evidence>
<keyword evidence="5" id="KW-1185">Reference proteome</keyword>
<gene>
    <name evidence="4" type="ORF">WR25_14924</name>
</gene>
<dbReference type="GO" id="GO:0060170">
    <property type="term" value="C:ciliary membrane"/>
    <property type="evidence" value="ECO:0007669"/>
    <property type="project" value="TreeGrafter"/>
</dbReference>
<dbReference type="GO" id="GO:1903569">
    <property type="term" value="P:positive regulation of protein localization to ciliary membrane"/>
    <property type="evidence" value="ECO:0007669"/>
    <property type="project" value="TreeGrafter"/>
</dbReference>
<dbReference type="PANTHER" id="PTHR46819:SF1">
    <property type="entry name" value="EF-HAND CALCIUM-BINDING DOMAIN-CONTAINING PROTEIN 7"/>
    <property type="match status" value="1"/>
</dbReference>
<dbReference type="InterPro" id="IPR052266">
    <property type="entry name" value="Miro-EF-hand_domain"/>
</dbReference>
<evidence type="ECO:0000313" key="5">
    <source>
        <dbReference type="Proteomes" id="UP000218231"/>
    </source>
</evidence>
<dbReference type="OrthoDB" id="26525at2759"/>
<dbReference type="AlphaFoldDB" id="A0A2A2K633"/>
<dbReference type="SUPFAM" id="SSF47473">
    <property type="entry name" value="EF-hand"/>
    <property type="match status" value="1"/>
</dbReference>
<reference evidence="4 5" key="1">
    <citation type="journal article" date="2017" name="Curr. Biol.">
        <title>Genome architecture and evolution of a unichromosomal asexual nematode.</title>
        <authorList>
            <person name="Fradin H."/>
            <person name="Zegar C."/>
            <person name="Gutwein M."/>
            <person name="Lucas J."/>
            <person name="Kovtun M."/>
            <person name="Corcoran D."/>
            <person name="Baugh L.R."/>
            <person name="Kiontke K."/>
            <person name="Gunsalus K."/>
            <person name="Fitch D.H."/>
            <person name="Piano F."/>
        </authorList>
    </citation>
    <scope>NUCLEOTIDE SEQUENCE [LARGE SCALE GENOMIC DNA]</scope>
    <source>
        <strain evidence="4">PF1309</strain>
    </source>
</reference>
<sequence length="249" mass="28918">MTLSDGDVITVICLGTTVSQAQQDLKNPVEIVQENGKLTKRYKVTLMNLFDAFDWDCDGYLSLQEMDAYTIMSGDEDGVKEDEWNMLKSEFDFAEEKMTIKGFIHMHEAEASSVTEDQSTLDDIWSSLERLGYDKQLRLIHGCPVSIQFRPTQNEQNSIVLKTDLKFMTKDDKIQILHMFYDMGEVTGNIDVRLLKTQYYGMLIAKYNEEMKDRVFRLQIDEEHNVKWNFVCGTKSFKLDEAEYVSFNL</sequence>
<protein>
    <recommendedName>
        <fullName evidence="3">EF-hand domain-containing protein</fullName>
    </recommendedName>
</protein>
<proteinExistence type="predicted"/>
<dbReference type="EMBL" id="LIAE01009524">
    <property type="protein sequence ID" value="PAV69388.1"/>
    <property type="molecule type" value="Genomic_DNA"/>
</dbReference>
<evidence type="ECO:0000313" key="4">
    <source>
        <dbReference type="EMBL" id="PAV69388.1"/>
    </source>
</evidence>
<dbReference type="GO" id="GO:0005509">
    <property type="term" value="F:calcium ion binding"/>
    <property type="evidence" value="ECO:0007669"/>
    <property type="project" value="InterPro"/>
</dbReference>
<dbReference type="STRING" id="2018661.A0A2A2K633"/>
<dbReference type="GO" id="GO:0098797">
    <property type="term" value="C:plasma membrane protein complex"/>
    <property type="evidence" value="ECO:0007669"/>
    <property type="project" value="TreeGrafter"/>
</dbReference>
<name>A0A2A2K633_9BILA</name>
<dbReference type="InterPro" id="IPR011992">
    <property type="entry name" value="EF-hand-dom_pair"/>
</dbReference>
<evidence type="ECO:0000256" key="1">
    <source>
        <dbReference type="ARBA" id="ARBA00022723"/>
    </source>
</evidence>
<dbReference type="Proteomes" id="UP000218231">
    <property type="component" value="Unassembled WGS sequence"/>
</dbReference>